<organism evidence="1 2">
    <name type="scientific">Salmonella enterica I</name>
    <dbReference type="NCBI Taxonomy" id="59201"/>
    <lineage>
        <taxon>Bacteria</taxon>
        <taxon>Pseudomonadati</taxon>
        <taxon>Pseudomonadota</taxon>
        <taxon>Gammaproteobacteria</taxon>
        <taxon>Enterobacterales</taxon>
        <taxon>Enterobacteriaceae</taxon>
        <taxon>Salmonella</taxon>
    </lineage>
</organism>
<dbReference type="Proteomes" id="UP000839575">
    <property type="component" value="Unassembled WGS sequence"/>
</dbReference>
<proteinExistence type="predicted"/>
<dbReference type="EMBL" id="AAGLPX010000026">
    <property type="protein sequence ID" value="EBP3999876.1"/>
    <property type="molecule type" value="Genomic_DNA"/>
</dbReference>
<name>A0A5U3EXL4_SALET</name>
<comment type="caution">
    <text evidence="1">The sequence shown here is derived from an EMBL/GenBank/DDBJ whole genome shotgun (WGS) entry which is preliminary data.</text>
</comment>
<reference evidence="1 2" key="1">
    <citation type="submission" date="2018-07" db="EMBL/GenBank/DDBJ databases">
        <authorList>
            <consortium name="GenomeTrakr network: Whole genome sequencing for foodborne pathogen traceback"/>
        </authorList>
    </citation>
    <scope>NUCLEOTIDE SEQUENCE [LARGE SCALE GENOMIC DNA]</scope>
    <source>
        <strain evidence="1 2">CFSAN002851</strain>
    </source>
</reference>
<evidence type="ECO:0000313" key="2">
    <source>
        <dbReference type="Proteomes" id="UP000839575"/>
    </source>
</evidence>
<dbReference type="InterPro" id="IPR058701">
    <property type="entry name" value="PhiTE_072-like"/>
</dbReference>
<protein>
    <submittedName>
        <fullName evidence="1">Uncharacterized protein</fullName>
    </submittedName>
</protein>
<dbReference type="Pfam" id="PF26211">
    <property type="entry name" value="Phage_phiTE_072"/>
    <property type="match status" value="1"/>
</dbReference>
<sequence length="64" mass="7395">MSITVEKINVLSFIITGAERLDPVRVMIENIEPGKGLLTITCFGRYRNRRRRKSNATIWEILFG</sequence>
<gene>
    <name evidence="1" type="ORF">S301_14615</name>
</gene>
<dbReference type="AlphaFoldDB" id="A0A5U3EXL4"/>
<evidence type="ECO:0000313" key="1">
    <source>
        <dbReference type="EMBL" id="EBP3999876.1"/>
    </source>
</evidence>
<accession>A0A5U3EXL4</accession>